<sequence length="273" mass="30868">MPQHPTCRAMRVRNVHDAQVILHAVSQNRLPMVRRRLDDDDRLALQPGHIYVWEERNSNPLESNSLESIQRFTDGRAWGPSKARDDFLLYYEKEGTSRASIIQRNHGLESMHLVKQTYSAYVDGPKHSRKWHLNAYYSQATFDRLLTIDDIPELRTVAVPAGQYTCARANNLKRARANNRHSSTDDTDGNDPTTPPLRANTATYGTTPNHHRSPSSPYSGEVHLTPPPAAATTSSSSHRQLAPLQYLENITPRIRNPVDDAQLRALRHSISAL</sequence>
<accession>A0ACB8U1D6</accession>
<organism evidence="1 2">
    <name type="scientific">Irpex rosettiformis</name>
    <dbReference type="NCBI Taxonomy" id="378272"/>
    <lineage>
        <taxon>Eukaryota</taxon>
        <taxon>Fungi</taxon>
        <taxon>Dikarya</taxon>
        <taxon>Basidiomycota</taxon>
        <taxon>Agaricomycotina</taxon>
        <taxon>Agaricomycetes</taxon>
        <taxon>Polyporales</taxon>
        <taxon>Irpicaceae</taxon>
        <taxon>Irpex</taxon>
    </lineage>
</organism>
<comment type="caution">
    <text evidence="1">The sequence shown here is derived from an EMBL/GenBank/DDBJ whole genome shotgun (WGS) entry which is preliminary data.</text>
</comment>
<dbReference type="EMBL" id="MU274915">
    <property type="protein sequence ID" value="KAI0088168.1"/>
    <property type="molecule type" value="Genomic_DNA"/>
</dbReference>
<evidence type="ECO:0000313" key="2">
    <source>
        <dbReference type="Proteomes" id="UP001055072"/>
    </source>
</evidence>
<keyword evidence="2" id="KW-1185">Reference proteome</keyword>
<name>A0ACB8U1D6_9APHY</name>
<protein>
    <submittedName>
        <fullName evidence="1">Gti1/Pac2 family-domain-containing protein</fullName>
    </submittedName>
</protein>
<dbReference type="Proteomes" id="UP001055072">
    <property type="component" value="Unassembled WGS sequence"/>
</dbReference>
<evidence type="ECO:0000313" key="1">
    <source>
        <dbReference type="EMBL" id="KAI0088168.1"/>
    </source>
</evidence>
<proteinExistence type="predicted"/>
<reference evidence="1" key="1">
    <citation type="journal article" date="2021" name="Environ. Microbiol.">
        <title>Gene family expansions and transcriptome signatures uncover fungal adaptations to wood decay.</title>
        <authorList>
            <person name="Hage H."/>
            <person name="Miyauchi S."/>
            <person name="Viragh M."/>
            <person name="Drula E."/>
            <person name="Min B."/>
            <person name="Chaduli D."/>
            <person name="Navarro D."/>
            <person name="Favel A."/>
            <person name="Norest M."/>
            <person name="Lesage-Meessen L."/>
            <person name="Balint B."/>
            <person name="Merenyi Z."/>
            <person name="de Eugenio L."/>
            <person name="Morin E."/>
            <person name="Martinez A.T."/>
            <person name="Baldrian P."/>
            <person name="Stursova M."/>
            <person name="Martinez M.J."/>
            <person name="Novotny C."/>
            <person name="Magnuson J.K."/>
            <person name="Spatafora J.W."/>
            <person name="Maurice S."/>
            <person name="Pangilinan J."/>
            <person name="Andreopoulos W."/>
            <person name="LaButti K."/>
            <person name="Hundley H."/>
            <person name="Na H."/>
            <person name="Kuo A."/>
            <person name="Barry K."/>
            <person name="Lipzen A."/>
            <person name="Henrissat B."/>
            <person name="Riley R."/>
            <person name="Ahrendt S."/>
            <person name="Nagy L.G."/>
            <person name="Grigoriev I.V."/>
            <person name="Martin F."/>
            <person name="Rosso M.N."/>
        </authorList>
    </citation>
    <scope>NUCLEOTIDE SEQUENCE</scope>
    <source>
        <strain evidence="1">CBS 384.51</strain>
    </source>
</reference>
<gene>
    <name evidence="1" type="ORF">BDY19DRAFT_994568</name>
</gene>